<feature type="transmembrane region" description="Helical" evidence="2">
    <location>
        <begin position="227"/>
        <end position="248"/>
    </location>
</feature>
<feature type="transmembrane region" description="Helical" evidence="2">
    <location>
        <begin position="82"/>
        <end position="99"/>
    </location>
</feature>
<feature type="transmembrane region" description="Helical" evidence="2">
    <location>
        <begin position="36"/>
        <end position="61"/>
    </location>
</feature>
<evidence type="ECO:0000256" key="1">
    <source>
        <dbReference type="SAM" id="MobiDB-lite"/>
    </source>
</evidence>
<feature type="transmembrane region" description="Helical" evidence="2">
    <location>
        <begin position="260"/>
        <end position="280"/>
    </location>
</feature>
<feature type="region of interest" description="Disordered" evidence="1">
    <location>
        <begin position="364"/>
        <end position="400"/>
    </location>
</feature>
<evidence type="ECO:0000313" key="3">
    <source>
        <dbReference type="EMBL" id="PVH95084.1"/>
    </source>
</evidence>
<dbReference type="Proteomes" id="UP000244855">
    <property type="component" value="Unassembled WGS sequence"/>
</dbReference>
<gene>
    <name evidence="3" type="ORF">DM02DRAFT_691659</name>
</gene>
<keyword evidence="4" id="KW-1185">Reference proteome</keyword>
<reference evidence="3 4" key="1">
    <citation type="journal article" date="2018" name="Sci. Rep.">
        <title>Comparative genomics provides insights into the lifestyle and reveals functional heterogeneity of dark septate endophytic fungi.</title>
        <authorList>
            <person name="Knapp D.G."/>
            <person name="Nemeth J.B."/>
            <person name="Barry K."/>
            <person name="Hainaut M."/>
            <person name="Henrissat B."/>
            <person name="Johnson J."/>
            <person name="Kuo A."/>
            <person name="Lim J.H.P."/>
            <person name="Lipzen A."/>
            <person name="Nolan M."/>
            <person name="Ohm R.A."/>
            <person name="Tamas L."/>
            <person name="Grigoriev I.V."/>
            <person name="Spatafora J.W."/>
            <person name="Nagy L.G."/>
            <person name="Kovacs G.M."/>
        </authorList>
    </citation>
    <scope>NUCLEOTIDE SEQUENCE [LARGE SCALE GENOMIC DNA]</scope>
    <source>
        <strain evidence="3 4">DSE2036</strain>
    </source>
</reference>
<feature type="transmembrane region" description="Helical" evidence="2">
    <location>
        <begin position="180"/>
        <end position="207"/>
    </location>
</feature>
<feature type="transmembrane region" description="Helical" evidence="2">
    <location>
        <begin position="333"/>
        <end position="359"/>
    </location>
</feature>
<accession>A0A2V1DD74</accession>
<evidence type="ECO:0000256" key="2">
    <source>
        <dbReference type="SAM" id="Phobius"/>
    </source>
</evidence>
<evidence type="ECO:0000313" key="4">
    <source>
        <dbReference type="Proteomes" id="UP000244855"/>
    </source>
</evidence>
<feature type="compositionally biased region" description="Basic and acidic residues" evidence="1">
    <location>
        <begin position="390"/>
        <end position="400"/>
    </location>
</feature>
<organism evidence="3 4">
    <name type="scientific">Periconia macrospinosa</name>
    <dbReference type="NCBI Taxonomy" id="97972"/>
    <lineage>
        <taxon>Eukaryota</taxon>
        <taxon>Fungi</taxon>
        <taxon>Dikarya</taxon>
        <taxon>Ascomycota</taxon>
        <taxon>Pezizomycotina</taxon>
        <taxon>Dothideomycetes</taxon>
        <taxon>Pleosporomycetidae</taxon>
        <taxon>Pleosporales</taxon>
        <taxon>Massarineae</taxon>
        <taxon>Periconiaceae</taxon>
        <taxon>Periconia</taxon>
    </lineage>
</organism>
<keyword evidence="2" id="KW-1133">Transmembrane helix</keyword>
<keyword evidence="2" id="KW-0812">Transmembrane</keyword>
<protein>
    <submittedName>
        <fullName evidence="3">Uncharacterized protein</fullName>
    </submittedName>
</protein>
<keyword evidence="2" id="KW-0472">Membrane</keyword>
<dbReference type="EMBL" id="KZ805509">
    <property type="protein sequence ID" value="PVH95084.1"/>
    <property type="molecule type" value="Genomic_DNA"/>
</dbReference>
<dbReference type="OrthoDB" id="2126185at2759"/>
<proteinExistence type="predicted"/>
<dbReference type="AlphaFoldDB" id="A0A2V1DD74"/>
<name>A0A2V1DD74_9PLEO</name>
<sequence length="400" mass="45806">MAPPGFAPPSYSHDRIPTRFVTKEAPPPGADTNTRAYLIFFSFLSLAISLTTFVILQLRTLYSRLPSRAETRLTHPNLHKHIRVYALLAICSVVTVWYYEVQYFKVSYLTWVRWRSYYDLEEHQMHWGLWLKETSLFKEGWEIAVVGNARYWWTHQIFFFACGLGLSLEQKGIRRGIKHAWAFMLLGQVVSVAFATNLYLLSLLLSAPSTMTTTPSKKTVEVHQKKWLGPWLFSLLMIVFTEGPAYMLADEHYWYHETDFLPMIITPHVALLFLPIARALLPSTLFTDSSVEFAGTVYGYLWGATIFGGGLLLARMTAISYNYSGFRGIWDALLEAPAVSSIAFDVIFCWIAWGVWWSIQGRRPSDPLKDKEEDGEVNDGSIVGSSQYEPVRDNEGVRRR</sequence>
<feature type="transmembrane region" description="Helical" evidence="2">
    <location>
        <begin position="300"/>
        <end position="321"/>
    </location>
</feature>